<sequence length="133" mass="15166">MPFSPCMFHRFIIPCSEQFLRTRDTASVGIISNLCNVITDYGSARTSPTFFCKFPAALVGEKSELKKLQYETILLNCSGHWRYPADWGTNKCPNFVFDVVSYLDLLQLDLGLAPYWEKGLIVEAYLLYGPEDH</sequence>
<accession>A0A166XPM9</accession>
<dbReference type="AlphaFoldDB" id="A0A166XPM9"/>
<comment type="caution">
    <text evidence="1">The sequence shown here is derived from an EMBL/GenBank/DDBJ whole genome shotgun (WGS) entry which is preliminary data.</text>
</comment>
<evidence type="ECO:0000313" key="1">
    <source>
        <dbReference type="EMBL" id="KZL76813.1"/>
    </source>
</evidence>
<name>A0A166XPM9_9PEZI</name>
<keyword evidence="1" id="KW-0560">Oxidoreductase</keyword>
<keyword evidence="1" id="KW-0503">Monooxygenase</keyword>
<reference evidence="1 2" key="1">
    <citation type="submission" date="2015-06" db="EMBL/GenBank/DDBJ databases">
        <title>Survival trade-offs in plant roots during colonization by closely related pathogenic and mutualistic fungi.</title>
        <authorList>
            <person name="Hacquard S."/>
            <person name="Kracher B."/>
            <person name="Hiruma K."/>
            <person name="Weinman A."/>
            <person name="Muench P."/>
            <person name="Garrido Oter R."/>
            <person name="Ver Loren van Themaat E."/>
            <person name="Dallerey J.-F."/>
            <person name="Damm U."/>
            <person name="Henrissat B."/>
            <person name="Lespinet O."/>
            <person name="Thon M."/>
            <person name="Kemen E."/>
            <person name="McHardy A.C."/>
            <person name="Schulze-Lefert P."/>
            <person name="O'Connell R.J."/>
        </authorList>
    </citation>
    <scope>NUCLEOTIDE SEQUENCE [LARGE SCALE GENOMIC DNA]</scope>
    <source>
        <strain evidence="1 2">0861</strain>
    </source>
</reference>
<proteinExistence type="predicted"/>
<evidence type="ECO:0000313" key="2">
    <source>
        <dbReference type="Proteomes" id="UP000076552"/>
    </source>
</evidence>
<gene>
    <name evidence="1" type="ORF">CT0861_13253</name>
</gene>
<keyword evidence="2" id="KW-1185">Reference proteome</keyword>
<organism evidence="1 2">
    <name type="scientific">Colletotrichum tofieldiae</name>
    <dbReference type="NCBI Taxonomy" id="708197"/>
    <lineage>
        <taxon>Eukaryota</taxon>
        <taxon>Fungi</taxon>
        <taxon>Dikarya</taxon>
        <taxon>Ascomycota</taxon>
        <taxon>Pezizomycotina</taxon>
        <taxon>Sordariomycetes</taxon>
        <taxon>Hypocreomycetidae</taxon>
        <taxon>Glomerellales</taxon>
        <taxon>Glomerellaceae</taxon>
        <taxon>Colletotrichum</taxon>
        <taxon>Colletotrichum spaethianum species complex</taxon>
    </lineage>
</organism>
<dbReference type="GO" id="GO:0004497">
    <property type="term" value="F:monooxygenase activity"/>
    <property type="evidence" value="ECO:0007669"/>
    <property type="project" value="UniProtKB-KW"/>
</dbReference>
<dbReference type="EMBL" id="LFIV01000012">
    <property type="protein sequence ID" value="KZL76813.1"/>
    <property type="molecule type" value="Genomic_DNA"/>
</dbReference>
<protein>
    <submittedName>
        <fullName evidence="1">Flavin-binding monooxygenase-like protein</fullName>
    </submittedName>
</protein>
<dbReference type="Proteomes" id="UP000076552">
    <property type="component" value="Unassembled WGS sequence"/>
</dbReference>